<comment type="caution">
    <text evidence="4">The sequence shown here is derived from an EMBL/GenBank/DDBJ whole genome shotgun (WGS) entry which is preliminary data.</text>
</comment>
<gene>
    <name evidence="4" type="primary">yjbB</name>
    <name evidence="4" type="ORF">Hs30E_17840</name>
</gene>
<reference evidence="4 5" key="1">
    <citation type="submission" date="2020-02" db="EMBL/GenBank/DDBJ databases">
        <title>Draft genome sequence of Lactococcus sp. Hs30E4-3.</title>
        <authorList>
            <person name="Noda S."/>
            <person name="Yuki M."/>
            <person name="Ohkuma M."/>
        </authorList>
    </citation>
    <scope>NUCLEOTIDE SEQUENCE [LARGE SCALE GENOMIC DNA]</scope>
    <source>
        <strain evidence="4 5">Hs30E4-3</strain>
    </source>
</reference>
<proteinExistence type="predicted"/>
<keyword evidence="1" id="KW-1133">Transmembrane helix</keyword>
<evidence type="ECO:0000259" key="3">
    <source>
        <dbReference type="Pfam" id="PF24661"/>
    </source>
</evidence>
<dbReference type="EMBL" id="BLLI01000067">
    <property type="protein sequence ID" value="GFH43233.1"/>
    <property type="molecule type" value="Genomic_DNA"/>
</dbReference>
<accession>A0A6A0BEV7</accession>
<dbReference type="AlphaFoldDB" id="A0A6A0BEV7"/>
<dbReference type="Pfam" id="PF09922">
    <property type="entry name" value="LiaF-like_C"/>
    <property type="match status" value="1"/>
</dbReference>
<sequence length="221" mass="24746">MTKFKFFIIIEIILLFLLSFSLLKNPFFLFVLVIGLFLAYLSMQIKAEVAQKVLRQIAAGFGIIALIMFVANGYTWLVLLFPVIVAIIFWRTTGTTYTSVNTQNHTTDNFERRAIFDNQSDNSVSRMSGNDVIDLAFTEFKSTGNDLSIKKASGNTKIIVPDDVAVILDVTAVSGVVKIFDDITRVNAEHVRYMSDDFGASDKRIRIMVKVLQGNVEVIKG</sequence>
<evidence type="ECO:0000313" key="4">
    <source>
        <dbReference type="EMBL" id="GFH43233.1"/>
    </source>
</evidence>
<organism evidence="4 5">
    <name type="scientific">Pseudolactococcus hodotermopsidis</name>
    <dbReference type="NCBI Taxonomy" id="2709157"/>
    <lineage>
        <taxon>Bacteria</taxon>
        <taxon>Bacillati</taxon>
        <taxon>Bacillota</taxon>
        <taxon>Bacilli</taxon>
        <taxon>Lactobacillales</taxon>
        <taxon>Streptococcaceae</taxon>
        <taxon>Pseudolactococcus</taxon>
    </lineage>
</organism>
<keyword evidence="1" id="KW-0812">Transmembrane</keyword>
<evidence type="ECO:0000313" key="5">
    <source>
        <dbReference type="Proteomes" id="UP000480303"/>
    </source>
</evidence>
<dbReference type="Proteomes" id="UP000480303">
    <property type="component" value="Unassembled WGS sequence"/>
</dbReference>
<dbReference type="NCBIfam" id="NF040535">
    <property type="entry name" value="LiaF_C_term"/>
    <property type="match status" value="1"/>
</dbReference>
<keyword evidence="1" id="KW-0472">Membrane</keyword>
<feature type="domain" description="DUF7649" evidence="3">
    <location>
        <begin position="1"/>
        <end position="88"/>
    </location>
</feature>
<feature type="transmembrane region" description="Helical" evidence="1">
    <location>
        <begin position="7"/>
        <end position="23"/>
    </location>
</feature>
<keyword evidence="5" id="KW-1185">Reference proteome</keyword>
<feature type="domain" description="Cell wall-active antibiotics response LiaF-like C-terminal" evidence="2">
    <location>
        <begin position="120"/>
        <end position="218"/>
    </location>
</feature>
<dbReference type="InterPro" id="IPR056066">
    <property type="entry name" value="DUF7649"/>
</dbReference>
<dbReference type="Pfam" id="PF24661">
    <property type="entry name" value="DUF7649"/>
    <property type="match status" value="1"/>
</dbReference>
<name>A0A6A0BEV7_9LACT</name>
<evidence type="ECO:0000256" key="1">
    <source>
        <dbReference type="SAM" id="Phobius"/>
    </source>
</evidence>
<dbReference type="InterPro" id="IPR016975">
    <property type="entry name" value="Cell_wall_LiaF"/>
</dbReference>
<evidence type="ECO:0000259" key="2">
    <source>
        <dbReference type="Pfam" id="PF09922"/>
    </source>
</evidence>
<dbReference type="InterPro" id="IPR024425">
    <property type="entry name" value="LiaF-like_C"/>
</dbReference>
<dbReference type="InterPro" id="IPR047793">
    <property type="entry name" value="LiaF_C"/>
</dbReference>
<dbReference type="PIRSF" id="PIRSF031509">
    <property type="entry name" value="Cell_wall_LiaF/YvqF"/>
    <property type="match status" value="1"/>
</dbReference>
<feature type="transmembrane region" description="Helical" evidence="1">
    <location>
        <begin position="57"/>
        <end position="90"/>
    </location>
</feature>
<protein>
    <submittedName>
        <fullName evidence="4">Uncharacterized protein</fullName>
    </submittedName>
</protein>
<dbReference type="GO" id="GO:0016020">
    <property type="term" value="C:membrane"/>
    <property type="evidence" value="ECO:0007669"/>
    <property type="project" value="InterPro"/>
</dbReference>
<dbReference type="RefSeq" id="WP_172209669.1">
    <property type="nucleotide sequence ID" value="NZ_BLLI01000067.1"/>
</dbReference>